<evidence type="ECO:0000256" key="1">
    <source>
        <dbReference type="SAM" id="MobiDB-lite"/>
    </source>
</evidence>
<feature type="transmembrane region" description="Helical" evidence="2">
    <location>
        <begin position="241"/>
        <end position="267"/>
    </location>
</feature>
<keyword evidence="2" id="KW-0812">Transmembrane</keyword>
<keyword evidence="2" id="KW-0472">Membrane</keyword>
<organism evidence="4">
    <name type="scientific">Micromonas pusilla (strain CCMP1545)</name>
    <name type="common">Picoplanktonic green alga</name>
    <dbReference type="NCBI Taxonomy" id="564608"/>
    <lineage>
        <taxon>Eukaryota</taxon>
        <taxon>Viridiplantae</taxon>
        <taxon>Chlorophyta</taxon>
        <taxon>Mamiellophyceae</taxon>
        <taxon>Mamiellales</taxon>
        <taxon>Mamiellaceae</taxon>
        <taxon>Micromonas</taxon>
    </lineage>
</organism>
<feature type="transmembrane region" description="Helical" evidence="2">
    <location>
        <begin position="40"/>
        <end position="65"/>
    </location>
</feature>
<feature type="transmembrane region" description="Helical" evidence="2">
    <location>
        <begin position="301"/>
        <end position="324"/>
    </location>
</feature>
<evidence type="ECO:0000256" key="2">
    <source>
        <dbReference type="SAM" id="Phobius"/>
    </source>
</evidence>
<dbReference type="EMBL" id="GG663736">
    <property type="protein sequence ID" value="EEH59670.1"/>
    <property type="molecule type" value="Genomic_DNA"/>
</dbReference>
<proteinExistence type="predicted"/>
<protein>
    <submittedName>
        <fullName evidence="3">Predicted protein</fullName>
    </submittedName>
</protein>
<dbReference type="GeneID" id="9681904"/>
<reference evidence="3 4" key="1">
    <citation type="journal article" date="2009" name="Science">
        <title>Green evolution and dynamic adaptations revealed by genomes of the marine picoeukaryotes Micromonas.</title>
        <authorList>
            <person name="Worden A.Z."/>
            <person name="Lee J.H."/>
            <person name="Mock T."/>
            <person name="Rouze P."/>
            <person name="Simmons M.P."/>
            <person name="Aerts A.L."/>
            <person name="Allen A.E."/>
            <person name="Cuvelier M.L."/>
            <person name="Derelle E."/>
            <person name="Everett M.V."/>
            <person name="Foulon E."/>
            <person name="Grimwood J."/>
            <person name="Gundlach H."/>
            <person name="Henrissat B."/>
            <person name="Napoli C."/>
            <person name="McDonald S.M."/>
            <person name="Parker M.S."/>
            <person name="Rombauts S."/>
            <person name="Salamov A."/>
            <person name="Von Dassow P."/>
            <person name="Badger J.H."/>
            <person name="Coutinho P.M."/>
            <person name="Demir E."/>
            <person name="Dubchak I."/>
            <person name="Gentemann C."/>
            <person name="Eikrem W."/>
            <person name="Gready J.E."/>
            <person name="John U."/>
            <person name="Lanier W."/>
            <person name="Lindquist E.A."/>
            <person name="Lucas S."/>
            <person name="Mayer K.F."/>
            <person name="Moreau H."/>
            <person name="Not F."/>
            <person name="Otillar R."/>
            <person name="Panaud O."/>
            <person name="Pangilinan J."/>
            <person name="Paulsen I."/>
            <person name="Piegu B."/>
            <person name="Poliakov A."/>
            <person name="Robbens S."/>
            <person name="Schmutz J."/>
            <person name="Toulza E."/>
            <person name="Wyss T."/>
            <person name="Zelensky A."/>
            <person name="Zhou K."/>
            <person name="Armbrust E.V."/>
            <person name="Bhattacharya D."/>
            <person name="Goodenough U.W."/>
            <person name="Van de Peer Y."/>
            <person name="Grigoriev I.V."/>
        </authorList>
    </citation>
    <scope>NUCLEOTIDE SEQUENCE [LARGE SCALE GENOMIC DNA]</scope>
    <source>
        <strain evidence="3 4">CCMP1545</strain>
    </source>
</reference>
<dbReference type="OMA" id="CERERSY"/>
<dbReference type="Proteomes" id="UP000001876">
    <property type="component" value="Unassembled WGS sequence"/>
</dbReference>
<feature type="region of interest" description="Disordered" evidence="1">
    <location>
        <begin position="555"/>
        <end position="574"/>
    </location>
</feature>
<evidence type="ECO:0000313" key="4">
    <source>
        <dbReference type="Proteomes" id="UP000001876"/>
    </source>
</evidence>
<feature type="transmembrane region" description="Helical" evidence="2">
    <location>
        <begin position="598"/>
        <end position="622"/>
    </location>
</feature>
<keyword evidence="2" id="KW-1133">Transmembrane helix</keyword>
<feature type="transmembrane region" description="Helical" evidence="2">
    <location>
        <begin position="526"/>
        <end position="546"/>
    </location>
</feature>
<dbReference type="AlphaFoldDB" id="C1MJY5"/>
<keyword evidence="4" id="KW-1185">Reference proteome</keyword>
<evidence type="ECO:0000313" key="3">
    <source>
        <dbReference type="EMBL" id="EEH59670.1"/>
    </source>
</evidence>
<sequence>MSSRDGRRGCLSGMFFSLIDPIVPEYFYDRADAIPTIARVGIVATASSFVYAVVLIAFAAAMWYYQLSAQHVTDVIVGSRTSISGYDCKPVAADSYYRLGYTVAECPAYVREVTFDNFVFENSKYYFHPFGGSQYKELLWPKEPNARKAELDTLSCTAASGGHTLDPERSDYTSDDKGIYVEAGSATVASSAADKQLVVDCFNKIINFVYADVDGDGVGDVCDFAASNLPYTCEKTEQMPWVQIISLANGNAALLFTILIGVVSYILRDKRKFDHWVKKLPLWTEFYDEPKEIKFISSDATIAFVAICIAVLTLGTFAGFFAMYSQSEYNLKETIITSEWEKSGYTCTPLTQDDMGYGLTWDYATCLANVQAPSTSTIDFTSQTNTGPVGTGATNTYTRFDAKWQPFKAYTTEGVESKMWENYTKPALATTYGYDSWGIENWATGGQEYGTRSLVNSAGQSARISYFEVTAGATFSWTDANKANAVEVWKLLADDLGDNVCLWAKENAPYECVKDETLDVMTRASLSFTFAQLVFVVLSFTAALVIKSSRSKRRTPAPARTLPEKPPPPPEKTYQGRVPLPEKMYVEQVMDLIAPPSFILGMFFVIVVALEVVFAVMMWYYLTFTWTEVVIESTNYQKSGYTCRPAQREISWYEQDWTYEECVAKLQVPTTANTGLDDFTVLPASWTSSAASITGDAPDNYNNAGKYESNNAYAVRSPCTGLRTTAFARCTPFLRDFCLRAFLSARRPSRVHFRPWGKEATQLYPLKPFKYWTDTPTSNNTDAAFDAKYTSAKATFAGACANAVIASQKKDDAGIHVIYTNAASKCESDVITAFTEMYIQLGESGMCGWTRENFPYRCERERSYTVLQAMSLSFGIVSLFLMVILQIVPFVTRVFCCRGDEEDTTAGRPPPRK</sequence>
<dbReference type="KEGG" id="mpp:MICPUCDRAFT_55149"/>
<dbReference type="RefSeq" id="XP_003056294.1">
    <property type="nucleotide sequence ID" value="XM_003056248.1"/>
</dbReference>
<gene>
    <name evidence="3" type="ORF">MICPUCDRAFT_55149</name>
</gene>
<dbReference type="OrthoDB" id="10610177at2759"/>
<feature type="transmembrane region" description="Helical" evidence="2">
    <location>
        <begin position="866"/>
        <end position="888"/>
    </location>
</feature>
<accession>C1MJY5</accession>
<name>C1MJY5_MICPC</name>